<comment type="caution">
    <text evidence="2">The sequence shown here is derived from an EMBL/GenBank/DDBJ whole genome shotgun (WGS) entry which is preliminary data.</text>
</comment>
<feature type="transmembrane region" description="Helical" evidence="1">
    <location>
        <begin position="54"/>
        <end position="77"/>
    </location>
</feature>
<evidence type="ECO:0000313" key="2">
    <source>
        <dbReference type="EMBL" id="OWA54616.1"/>
    </source>
</evidence>
<evidence type="ECO:0000256" key="1">
    <source>
        <dbReference type="SAM" id="Phobius"/>
    </source>
</evidence>
<dbReference type="Proteomes" id="UP000192578">
    <property type="component" value="Unassembled WGS sequence"/>
</dbReference>
<proteinExistence type="predicted"/>
<reference evidence="3" key="1">
    <citation type="submission" date="2017-01" db="EMBL/GenBank/DDBJ databases">
        <title>Comparative genomics of anhydrobiosis in the tardigrade Hypsibius dujardini.</title>
        <authorList>
            <person name="Yoshida Y."/>
            <person name="Koutsovoulos G."/>
            <person name="Laetsch D."/>
            <person name="Stevens L."/>
            <person name="Kumar S."/>
            <person name="Horikawa D."/>
            <person name="Ishino K."/>
            <person name="Komine S."/>
            <person name="Tomita M."/>
            <person name="Blaxter M."/>
            <person name="Arakawa K."/>
        </authorList>
    </citation>
    <scope>NUCLEOTIDE SEQUENCE [LARGE SCALE GENOMIC DNA]</scope>
    <source>
        <strain evidence="3">Z151</strain>
    </source>
</reference>
<gene>
    <name evidence="2" type="ORF">BV898_19015</name>
</gene>
<feature type="transmembrane region" description="Helical" evidence="1">
    <location>
        <begin position="118"/>
        <end position="141"/>
    </location>
</feature>
<keyword evidence="1" id="KW-1133">Transmembrane helix</keyword>
<dbReference type="EMBL" id="MTYJ01000432">
    <property type="protein sequence ID" value="OWA54616.1"/>
    <property type="molecule type" value="Genomic_DNA"/>
</dbReference>
<dbReference type="AlphaFoldDB" id="A0A9X6NKX3"/>
<keyword evidence="1" id="KW-0472">Membrane</keyword>
<sequence length="239" mass="26543">MGSMNTIPEHGLHIAGCFVHGLFIVLSVYHAAFSQRNPVRVPVVRYDRQKHLILSFRAGITIVMTGVHIGEFAYQLYYQFYPAAAVAPLVYAEQVLAILAWACNSAITLLLAKNGAWVYFHVIDHFLMLVAWAFVMGVQAVRFHVYVIRRSVESSSEQLTATIILALSLVYAVTLIAFHVVSVCRMSGRCLGKYSPLEGDQEDVADYVRPQEVVPDVVEHSVVVVHRPHDDGEYSGAVA</sequence>
<feature type="transmembrane region" description="Helical" evidence="1">
    <location>
        <begin position="12"/>
        <end position="33"/>
    </location>
</feature>
<evidence type="ECO:0000313" key="3">
    <source>
        <dbReference type="Proteomes" id="UP000192578"/>
    </source>
</evidence>
<protein>
    <submittedName>
        <fullName evidence="2">Uncharacterized protein</fullName>
    </submittedName>
</protein>
<dbReference type="OrthoDB" id="10067700at2759"/>
<feature type="transmembrane region" description="Helical" evidence="1">
    <location>
        <begin position="161"/>
        <end position="184"/>
    </location>
</feature>
<organism evidence="2 3">
    <name type="scientific">Hypsibius exemplaris</name>
    <name type="common">Freshwater tardigrade</name>
    <dbReference type="NCBI Taxonomy" id="2072580"/>
    <lineage>
        <taxon>Eukaryota</taxon>
        <taxon>Metazoa</taxon>
        <taxon>Ecdysozoa</taxon>
        <taxon>Tardigrada</taxon>
        <taxon>Eutardigrada</taxon>
        <taxon>Parachela</taxon>
        <taxon>Hypsibioidea</taxon>
        <taxon>Hypsibiidae</taxon>
        <taxon>Hypsibius</taxon>
    </lineage>
</organism>
<feature type="transmembrane region" description="Helical" evidence="1">
    <location>
        <begin position="89"/>
        <end position="111"/>
    </location>
</feature>
<name>A0A9X6NKX3_HYPEX</name>
<accession>A0A9X6NKX3</accession>
<keyword evidence="1" id="KW-0812">Transmembrane</keyword>
<keyword evidence="3" id="KW-1185">Reference proteome</keyword>